<dbReference type="STRING" id="2342.SOPEG_2103"/>
<dbReference type="InterPro" id="IPR036397">
    <property type="entry name" value="RNaseH_sf"/>
</dbReference>
<evidence type="ECO:0000313" key="3">
    <source>
        <dbReference type="Proteomes" id="UP000019025"/>
    </source>
</evidence>
<proteinExistence type="predicted"/>
<dbReference type="RefSeq" id="WP_025245404.1">
    <property type="nucleotide sequence ID" value="NZ_CP006568.1"/>
</dbReference>
<dbReference type="Pfam" id="PF16473">
    <property type="entry name" value="Rv2179c-like"/>
    <property type="match status" value="1"/>
</dbReference>
<sequence length="243" mass="27423">MNNVMLDIETLGKKASCPIVSVAAVLFEPATGRVGQTFYARIDYQAARQYGQPEEETLLWWQKQSDEARQEAFGGKARPDVVARALRTFIATHCAKPRVPWGNGAIFDIALLESWFDRVDPQKDDQGNDRYPWSFWDVADLRTLVRLSGIDVRAIPFAGEKHHALADALHQVKIAHTAWQRLFPDEGQSYASVTEYQLTQCKRALTALGLLPPVSFFSERERHLPGQHSHAVNLRSDAHEKSD</sequence>
<dbReference type="Gene3D" id="3.30.420.10">
    <property type="entry name" value="Ribonuclease H-like superfamily/Ribonuclease H"/>
    <property type="match status" value="1"/>
</dbReference>
<keyword evidence="2" id="KW-0540">Nuclease</keyword>
<dbReference type="InterPro" id="IPR033390">
    <property type="entry name" value="Rv2179c-like"/>
</dbReference>
<organism evidence="2 3">
    <name type="scientific">Candidatus Sodalis pierantonii str. SOPE</name>
    <dbReference type="NCBI Taxonomy" id="2342"/>
    <lineage>
        <taxon>Bacteria</taxon>
        <taxon>Pseudomonadati</taxon>
        <taxon>Pseudomonadota</taxon>
        <taxon>Gammaproteobacteria</taxon>
        <taxon>Enterobacterales</taxon>
        <taxon>Bruguierivoracaceae</taxon>
        <taxon>Sodalis</taxon>
    </lineage>
</organism>
<feature type="domain" description="3'-5' exoribonuclease Rv2179c-like" evidence="1">
    <location>
        <begin position="2"/>
        <end position="179"/>
    </location>
</feature>
<dbReference type="Proteomes" id="UP000019025">
    <property type="component" value="Chromosome"/>
</dbReference>
<evidence type="ECO:0000313" key="2">
    <source>
        <dbReference type="EMBL" id="AHF74005.1"/>
    </source>
</evidence>
<keyword evidence="2" id="KW-0378">Hydrolase</keyword>
<dbReference type="SUPFAM" id="SSF53098">
    <property type="entry name" value="Ribonuclease H-like"/>
    <property type="match status" value="1"/>
</dbReference>
<dbReference type="GO" id="GO:0003676">
    <property type="term" value="F:nucleic acid binding"/>
    <property type="evidence" value="ECO:0007669"/>
    <property type="project" value="InterPro"/>
</dbReference>
<reference evidence="2 3" key="1">
    <citation type="journal article" date="2014" name="Genome Biol. Evol.">
        <title>Genome degeneration and adaptation in a nascent stage of symbiosis.</title>
        <authorList>
            <person name="Oakeson K.F."/>
            <person name="Gil R."/>
            <person name="Clayton A.L."/>
            <person name="Dunn D.M."/>
            <person name="von Niederhausern A.C."/>
            <person name="Hamil C."/>
            <person name="Aoyagi A."/>
            <person name="Duval B."/>
            <person name="Baca A."/>
            <person name="Silva F.J."/>
            <person name="Vallier A."/>
            <person name="Jackson D.G."/>
            <person name="Latorre A."/>
            <person name="Weiss R.B."/>
            <person name="Heddi A."/>
            <person name="Moya A."/>
            <person name="Dale C."/>
        </authorList>
    </citation>
    <scope>NUCLEOTIDE SEQUENCE [LARGE SCALE GENOMIC DNA]</scope>
    <source>
        <strain evidence="3">none</strain>
    </source>
</reference>
<accession>W0HP87</accession>
<dbReference type="AlphaFoldDB" id="W0HP87"/>
<dbReference type="InterPro" id="IPR012337">
    <property type="entry name" value="RNaseH-like_sf"/>
</dbReference>
<dbReference type="eggNOG" id="COG0847">
    <property type="taxonomic scope" value="Bacteria"/>
</dbReference>
<dbReference type="GO" id="GO:0004527">
    <property type="term" value="F:exonuclease activity"/>
    <property type="evidence" value="ECO:0007669"/>
    <property type="project" value="UniProtKB-KW"/>
</dbReference>
<dbReference type="EMBL" id="CP006568">
    <property type="protein sequence ID" value="AHF74005.1"/>
    <property type="molecule type" value="Genomic_DNA"/>
</dbReference>
<dbReference type="HOGENOM" id="CLU_1000181_0_0_6"/>
<gene>
    <name evidence="2" type="ORF">SOPEG_2103</name>
</gene>
<protein>
    <submittedName>
        <fullName evidence="2">Putative exonuclease</fullName>
    </submittedName>
</protein>
<keyword evidence="2" id="KW-0269">Exonuclease</keyword>
<dbReference type="KEGG" id="pes:SOPEG_2103"/>
<name>W0HP87_9GAMM</name>
<keyword evidence="3" id="KW-1185">Reference proteome</keyword>
<evidence type="ECO:0000259" key="1">
    <source>
        <dbReference type="Pfam" id="PF16473"/>
    </source>
</evidence>